<dbReference type="STRING" id="29421.B2M20_14185"/>
<keyword evidence="2" id="KW-1185">Reference proteome</keyword>
<protein>
    <submittedName>
        <fullName evidence="1">Cytochrome C biogenesis protein</fullName>
    </submittedName>
</protein>
<organism evidence="1 2">
    <name type="scientific">Nitrobacter vulgaris</name>
    <dbReference type="NCBI Taxonomy" id="29421"/>
    <lineage>
        <taxon>Bacteria</taxon>
        <taxon>Pseudomonadati</taxon>
        <taxon>Pseudomonadota</taxon>
        <taxon>Alphaproteobacteria</taxon>
        <taxon>Hyphomicrobiales</taxon>
        <taxon>Nitrobacteraceae</taxon>
        <taxon>Nitrobacter</taxon>
    </lineage>
</organism>
<comment type="caution">
    <text evidence="1">The sequence shown here is derived from an EMBL/GenBank/DDBJ whole genome shotgun (WGS) entry which is preliminary data.</text>
</comment>
<evidence type="ECO:0000313" key="2">
    <source>
        <dbReference type="Proteomes" id="UP000189940"/>
    </source>
</evidence>
<proteinExistence type="predicted"/>
<dbReference type="InterPro" id="IPR011990">
    <property type="entry name" value="TPR-like_helical_dom_sf"/>
</dbReference>
<dbReference type="Proteomes" id="UP000189940">
    <property type="component" value="Unassembled WGS sequence"/>
</dbReference>
<dbReference type="EMBL" id="MWPQ01000049">
    <property type="protein sequence ID" value="OPH82287.1"/>
    <property type="molecule type" value="Genomic_DNA"/>
</dbReference>
<dbReference type="Gene3D" id="1.25.40.10">
    <property type="entry name" value="Tetratricopeptide repeat domain"/>
    <property type="match status" value="1"/>
</dbReference>
<accession>A0A1V4HWD7</accession>
<dbReference type="AlphaFoldDB" id="A0A1V4HWD7"/>
<dbReference type="OrthoDB" id="9815847at2"/>
<reference evidence="1 2" key="1">
    <citation type="submission" date="2017-02" db="EMBL/GenBank/DDBJ databases">
        <title>Genome sequence of the nitrite-oxidizing bacterium Nitrobacter vulgaris strain Ab1.</title>
        <authorList>
            <person name="Mellbye B.L."/>
            <person name="Davis E.W."/>
            <person name="Spieck E."/>
            <person name="Chang J.H."/>
            <person name="Bottomley P.J."/>
            <person name="Sayavedra-Soto L.A."/>
        </authorList>
    </citation>
    <scope>NUCLEOTIDE SEQUENCE [LARGE SCALE GENOMIC DNA]</scope>
    <source>
        <strain evidence="1 2">Ab1</strain>
    </source>
</reference>
<gene>
    <name evidence="1" type="ORF">B2M20_14185</name>
</gene>
<evidence type="ECO:0000313" key="1">
    <source>
        <dbReference type="EMBL" id="OPH82287.1"/>
    </source>
</evidence>
<dbReference type="SUPFAM" id="SSF48452">
    <property type="entry name" value="TPR-like"/>
    <property type="match status" value="1"/>
</dbReference>
<name>A0A1V4HWD7_NITVU</name>
<sequence length="216" mass="23260">MRKAPANQTQYSRGWLKLCIASSAAGAVVGIAAAVWLTHQSPLTTHHITVPLNSAATTSPMPLEGLLDLPKLLAAEHASQPWAIMGGALLQLGFPRFSIPVLERAIESDPDNSVLHVALGEALALADGGMISDRAKSEFEFALRGDPNDLIARFYIGQWLLQNGKAKPALVKWVGLMRTVGNDQTWNDRLWTVMPRAAEEVGISQLTLQALCTSGM</sequence>